<organism evidence="2 3">
    <name type="scientific">Candidatus Accumulibacter adjunctus</name>
    <dbReference type="NCBI Taxonomy" id="1454001"/>
    <lineage>
        <taxon>Bacteria</taxon>
        <taxon>Pseudomonadati</taxon>
        <taxon>Pseudomonadota</taxon>
        <taxon>Betaproteobacteria</taxon>
        <taxon>Candidatus Accumulibacter</taxon>
    </lineage>
</organism>
<keyword evidence="3" id="KW-1185">Reference proteome</keyword>
<evidence type="ECO:0000259" key="1">
    <source>
        <dbReference type="PROSITE" id="PS51644"/>
    </source>
</evidence>
<dbReference type="AlphaFoldDB" id="A0A011M8K6"/>
<dbReference type="Pfam" id="PF01936">
    <property type="entry name" value="NYN"/>
    <property type="match status" value="1"/>
</dbReference>
<dbReference type="PROSITE" id="PS51644">
    <property type="entry name" value="HTH_OST"/>
    <property type="match status" value="1"/>
</dbReference>
<accession>A0A011M8K6</accession>
<reference evidence="2" key="1">
    <citation type="submission" date="2014-02" db="EMBL/GenBank/DDBJ databases">
        <title>Expanding our view of genomic diversity in Candidatus Accumulibacter clades.</title>
        <authorList>
            <person name="Skennerton C.T."/>
            <person name="Barr J.J."/>
            <person name="Slater F.R."/>
            <person name="Bond P.L."/>
            <person name="Tyson G.W."/>
        </authorList>
    </citation>
    <scope>NUCLEOTIDE SEQUENCE [LARGE SCALE GENOMIC DNA]</scope>
</reference>
<dbReference type="PANTHER" id="PTHR35811:SF1">
    <property type="entry name" value="HTH OST-TYPE DOMAIN-CONTAINING PROTEIN"/>
    <property type="match status" value="1"/>
</dbReference>
<dbReference type="Proteomes" id="UP000020218">
    <property type="component" value="Unassembled WGS sequence"/>
</dbReference>
<dbReference type="GO" id="GO:0004540">
    <property type="term" value="F:RNA nuclease activity"/>
    <property type="evidence" value="ECO:0007669"/>
    <property type="project" value="InterPro"/>
</dbReference>
<dbReference type="PATRIC" id="fig|1454001.3.peg.2809"/>
<dbReference type="Pfam" id="PF12872">
    <property type="entry name" value="OST-HTH"/>
    <property type="match status" value="1"/>
</dbReference>
<protein>
    <submittedName>
        <fullName evidence="2">NYN domain protein</fullName>
    </submittedName>
</protein>
<proteinExistence type="predicted"/>
<dbReference type="Gene3D" id="3.30.420.610">
    <property type="entry name" value="LOTUS domain-like"/>
    <property type="match status" value="1"/>
</dbReference>
<sequence>MMAQVHPCPAKVQQYRNSVGKNSSDSALIIDAMDLLHSGRFAGFCLVSSDGDFTRLATRIREDGLRMYGYGRNDAAKSFVNACERFTYIEHLLEPTGRATLALESDAGSKTVAPAPLPAAAGASAAVVAAVTPSTRAAVAAAPLDPLRLQTQLLRAHANVAEEDGWALIARVAQYVRANQSDFDPRHHGASSFSRLLEATAVFDVVVRKKGNGQTHFCRPKKSLTQPIATHHLDRAVAADYVRALGDAVSRSQGPDGWSSAVAIGHQLKAMGRELKESGYATLHEALAAAGLFEMRGTDGARKEFRLKAANRG</sequence>
<comment type="caution">
    <text evidence="2">The sequence shown here is derived from an EMBL/GenBank/DDBJ whole genome shotgun (WGS) entry which is preliminary data.</text>
</comment>
<dbReference type="InterPro" id="IPR041966">
    <property type="entry name" value="LOTUS-like"/>
</dbReference>
<dbReference type="InterPro" id="IPR025605">
    <property type="entry name" value="OST-HTH/LOTUS_dom"/>
</dbReference>
<dbReference type="EMBL" id="JFAX01000017">
    <property type="protein sequence ID" value="EXI66013.1"/>
    <property type="molecule type" value="Genomic_DNA"/>
</dbReference>
<dbReference type="CDD" id="cd10146">
    <property type="entry name" value="LabA_like_C"/>
    <property type="match status" value="1"/>
</dbReference>
<dbReference type="PANTHER" id="PTHR35811">
    <property type="entry name" value="SLR1870 PROTEIN"/>
    <property type="match status" value="1"/>
</dbReference>
<name>A0A011M8K6_9PROT</name>
<dbReference type="Gene3D" id="3.40.50.1010">
    <property type="entry name" value="5'-nuclease"/>
    <property type="match status" value="1"/>
</dbReference>
<evidence type="ECO:0000313" key="2">
    <source>
        <dbReference type="EMBL" id="EXI66013.1"/>
    </source>
</evidence>
<evidence type="ECO:0000313" key="3">
    <source>
        <dbReference type="Proteomes" id="UP000020218"/>
    </source>
</evidence>
<gene>
    <name evidence="2" type="ORF">AW08_02752</name>
</gene>
<feature type="domain" description="HTH OST-type" evidence="1">
    <location>
        <begin position="145"/>
        <end position="222"/>
    </location>
</feature>
<dbReference type="InterPro" id="IPR021139">
    <property type="entry name" value="NYN"/>
</dbReference>
<dbReference type="CDD" id="cd11297">
    <property type="entry name" value="PIN_LabA-like_N_1"/>
    <property type="match status" value="1"/>
</dbReference>